<evidence type="ECO:0000256" key="1">
    <source>
        <dbReference type="SAM" id="MobiDB-lite"/>
    </source>
</evidence>
<reference evidence="2" key="1">
    <citation type="submission" date="2022-05" db="EMBL/GenBank/DDBJ databases">
        <title>Using nanopore sequencing to obtain complete genomes from saliva samples.</title>
        <authorList>
            <person name="Baker J.L."/>
        </authorList>
    </citation>
    <scope>NUCLEOTIDE SEQUENCE</scope>
    <source>
        <strain evidence="2">JCVI-JB-Ag32</strain>
    </source>
</reference>
<protein>
    <recommendedName>
        <fullName evidence="4">WXG100 family type VII secretion target</fullName>
    </recommendedName>
</protein>
<organism evidence="2 3">
    <name type="scientific">Actinomyces graevenitzii</name>
    <dbReference type="NCBI Taxonomy" id="55565"/>
    <lineage>
        <taxon>Bacteria</taxon>
        <taxon>Bacillati</taxon>
        <taxon>Actinomycetota</taxon>
        <taxon>Actinomycetes</taxon>
        <taxon>Actinomycetales</taxon>
        <taxon>Actinomycetaceae</taxon>
        <taxon>Actinomyces</taxon>
    </lineage>
</organism>
<gene>
    <name evidence="2" type="ORF">M3I41_07080</name>
</gene>
<evidence type="ECO:0000313" key="2">
    <source>
        <dbReference type="EMBL" id="UQF79346.1"/>
    </source>
</evidence>
<dbReference type="AlphaFoldDB" id="A0A9E7AGV8"/>
<feature type="region of interest" description="Disordered" evidence="1">
    <location>
        <begin position="77"/>
        <end position="116"/>
    </location>
</feature>
<evidence type="ECO:0000313" key="3">
    <source>
        <dbReference type="Proteomes" id="UP000830236"/>
    </source>
</evidence>
<accession>A0A9E7AGV8</accession>
<proteinExistence type="predicted"/>
<sequence>MTTVGADVEALRQLAQMFTDNSSKLTGDVIPTINSRLNSSGWVGEDADSFKADWHGHLMGQLNNAATQLSDAAATLNRNADEQEQASSIAGASSALQSGLSNPQPANNDPAAEKAKHWWEKAGDSIADWWNKPLKDKLHDISDVTGKAAAVCTIAAGLLTLTGVGAPVGAALFTAGQALTIVSASTDIASNGMKLYDGDIGWGEFIVETGFDAVSIAGAGGTLAKLSETSTIATQAVSGEIKQAATTPINNTAKLVCEGTTKETLHAYELRQGVLSHTLKDTLKEIGKETFKDTERELYEANIKYAAQWCDNGSQAVYNPYETVLKPIVKGAAGSWGEFVPTKVGKYKE</sequence>
<dbReference type="KEGG" id="agh:M3I41_07080"/>
<dbReference type="Proteomes" id="UP000830236">
    <property type="component" value="Chromosome"/>
</dbReference>
<dbReference type="EMBL" id="CP097095">
    <property type="protein sequence ID" value="UQF79346.1"/>
    <property type="molecule type" value="Genomic_DNA"/>
</dbReference>
<dbReference type="Gene3D" id="1.10.287.1060">
    <property type="entry name" value="ESAT-6-like"/>
    <property type="match status" value="1"/>
</dbReference>
<name>A0A9E7AGV8_9ACTO</name>
<evidence type="ECO:0008006" key="4">
    <source>
        <dbReference type="Google" id="ProtNLM"/>
    </source>
</evidence>
<feature type="compositionally biased region" description="Low complexity" evidence="1">
    <location>
        <begin position="85"/>
        <end position="101"/>
    </location>
</feature>